<organism evidence="7 10">
    <name type="scientific">Actinopolyspora erythraea</name>
    <dbReference type="NCBI Taxonomy" id="414996"/>
    <lineage>
        <taxon>Bacteria</taxon>
        <taxon>Bacillati</taxon>
        <taxon>Actinomycetota</taxon>
        <taxon>Actinomycetes</taxon>
        <taxon>Actinopolysporales</taxon>
        <taxon>Actinopolysporaceae</taxon>
        <taxon>Actinopolyspora</taxon>
    </lineage>
</organism>
<dbReference type="Gene3D" id="3.40.50.720">
    <property type="entry name" value="NAD(P)-binding Rossmann-like Domain"/>
    <property type="match status" value="1"/>
</dbReference>
<dbReference type="InterPro" id="IPR011032">
    <property type="entry name" value="GroES-like_sf"/>
</dbReference>
<dbReference type="eggNOG" id="COG1063">
    <property type="taxonomic scope" value="Bacteria"/>
</dbReference>
<dbReference type="Proteomes" id="UP000029737">
    <property type="component" value="Unassembled WGS sequence"/>
</dbReference>
<dbReference type="HOGENOM" id="CLU_026673_11_0_11"/>
<dbReference type="Proteomes" id="UP000215043">
    <property type="component" value="Chromosome"/>
</dbReference>
<evidence type="ECO:0000313" key="9">
    <source>
        <dbReference type="Proteomes" id="UP000029737"/>
    </source>
</evidence>
<keyword evidence="4" id="KW-0560">Oxidoreductase</keyword>
<dbReference type="PANTHER" id="PTHR43401:SF5">
    <property type="entry name" value="ALCOHOL DEHYDROGENASE-RELATED"/>
    <property type="match status" value="1"/>
</dbReference>
<dbReference type="Gene3D" id="3.90.180.10">
    <property type="entry name" value="Medium-chain alcohol dehydrogenases, catalytic domain"/>
    <property type="match status" value="1"/>
</dbReference>
<reference evidence="8 9" key="1">
    <citation type="journal article" date="2014" name="PLoS ONE">
        <title>Identification and Characterization of a New Erythromycin Biosynthetic Gene Cluster in Actinopolyspora erythraea YIM90600, a Novel Erythronolide-Producing Halophilic Actinomycete Isolated from Salt Field.</title>
        <authorList>
            <person name="Chen D."/>
            <person name="Feng J."/>
            <person name="Huang L."/>
            <person name="Zhang Q."/>
            <person name="Wu J."/>
            <person name="Zhu X."/>
            <person name="Duan Y."/>
            <person name="Xu Z."/>
        </authorList>
    </citation>
    <scope>NUCLEOTIDE SEQUENCE [LARGE SCALE GENOMIC DNA]</scope>
    <source>
        <strain evidence="8 9">YIM90600</strain>
    </source>
</reference>
<evidence type="ECO:0000313" key="8">
    <source>
        <dbReference type="EMBL" id="KGI79980.1"/>
    </source>
</evidence>
<evidence type="ECO:0000313" key="10">
    <source>
        <dbReference type="Proteomes" id="UP000215043"/>
    </source>
</evidence>
<dbReference type="EMBL" id="JPMV01000037">
    <property type="protein sequence ID" value="KGI79980.1"/>
    <property type="molecule type" value="Genomic_DNA"/>
</dbReference>
<evidence type="ECO:0000256" key="2">
    <source>
        <dbReference type="ARBA" id="ARBA00022723"/>
    </source>
</evidence>
<gene>
    <name evidence="7" type="ORF">CDG81_04945</name>
    <name evidence="8" type="ORF">IL38_19930</name>
</gene>
<dbReference type="GO" id="GO:0016491">
    <property type="term" value="F:oxidoreductase activity"/>
    <property type="evidence" value="ECO:0007669"/>
    <property type="project" value="UniProtKB-KW"/>
</dbReference>
<dbReference type="GO" id="GO:0008270">
    <property type="term" value="F:zinc ion binding"/>
    <property type="evidence" value="ECO:0007669"/>
    <property type="project" value="InterPro"/>
</dbReference>
<dbReference type="PROSITE" id="PS00059">
    <property type="entry name" value="ADH_ZINC"/>
    <property type="match status" value="1"/>
</dbReference>
<sequence length="337" mass="34837">MSDARAVRIDEPGSIRTVPTEPTEPGPGEALVEVARSGICGSDREVFTGNRPADFVSYPVVPGHEWSGRVVEVGADVPAELSGRLVVGEGFRGCGVCPACRRGDNNLCATQYDETGFTRPGGWSNYLTLPARLLHALPDDADPRGAAVLEPAACAAAATLKLAVVPGERVAVVGGGSLGLLSTQLIAASSPVELAVVEPGERSEIATACGATGIRGPEEAERLAGRYDAVLEAAGAPGTAALATRLVRPGGRVVLTGVAADDPRPPDPARLVLSQITVHTVFGAPSRAWCHAVSAFTSGVLDPGLLVTRELELEEASEALRLLGQRRGSDVKILLRP</sequence>
<accession>A0A099D3S8</accession>
<feature type="region of interest" description="Disordered" evidence="5">
    <location>
        <begin position="1"/>
        <end position="29"/>
    </location>
</feature>
<dbReference type="InterPro" id="IPR036291">
    <property type="entry name" value="NAD(P)-bd_dom_sf"/>
</dbReference>
<dbReference type="RefSeq" id="WP_043576935.1">
    <property type="nucleotide sequence ID" value="NZ_CP022752.1"/>
</dbReference>
<feature type="compositionally biased region" description="Basic and acidic residues" evidence="5">
    <location>
        <begin position="1"/>
        <end position="13"/>
    </location>
</feature>
<evidence type="ECO:0000256" key="5">
    <source>
        <dbReference type="SAM" id="MobiDB-lite"/>
    </source>
</evidence>
<keyword evidence="9" id="KW-1185">Reference proteome</keyword>
<dbReference type="SUPFAM" id="SSF51735">
    <property type="entry name" value="NAD(P)-binding Rossmann-fold domains"/>
    <property type="match status" value="1"/>
</dbReference>
<dbReference type="KEGG" id="aey:CDG81_04945"/>
<comment type="cofactor">
    <cofactor evidence="1">
        <name>Zn(2+)</name>
        <dbReference type="ChEBI" id="CHEBI:29105"/>
    </cofactor>
</comment>
<keyword evidence="3" id="KW-0862">Zinc</keyword>
<evidence type="ECO:0000259" key="6">
    <source>
        <dbReference type="SMART" id="SM00829"/>
    </source>
</evidence>
<proteinExistence type="predicted"/>
<dbReference type="InterPro" id="IPR002328">
    <property type="entry name" value="ADH_Zn_CS"/>
</dbReference>
<reference evidence="7 10" key="2">
    <citation type="submission" date="2017-08" db="EMBL/GenBank/DDBJ databases">
        <title>The complete genome sequence of moderately halophilic actinomycete Actinopolyspora erythraea YIM 90600, the producer of novel erythromycin, novel actinopolysporins A-C and tubercidin.</title>
        <authorList>
            <person name="Yin M."/>
            <person name="Tang S."/>
        </authorList>
    </citation>
    <scope>NUCLEOTIDE SEQUENCE [LARGE SCALE GENOMIC DNA]</scope>
    <source>
        <strain evidence="7 10">YIM 90600</strain>
    </source>
</reference>
<evidence type="ECO:0000256" key="1">
    <source>
        <dbReference type="ARBA" id="ARBA00001947"/>
    </source>
</evidence>
<protein>
    <submittedName>
        <fullName evidence="7">Dehydrogenase</fullName>
    </submittedName>
</protein>
<dbReference type="InterPro" id="IPR013154">
    <property type="entry name" value="ADH-like_N"/>
</dbReference>
<dbReference type="EMBL" id="CP022752">
    <property type="protein sequence ID" value="ASU77768.1"/>
    <property type="molecule type" value="Genomic_DNA"/>
</dbReference>
<dbReference type="InterPro" id="IPR050129">
    <property type="entry name" value="Zn_alcohol_dh"/>
</dbReference>
<feature type="compositionally biased region" description="Low complexity" evidence="5">
    <location>
        <begin position="19"/>
        <end position="29"/>
    </location>
</feature>
<feature type="domain" description="Enoyl reductase (ER)" evidence="6">
    <location>
        <begin position="13"/>
        <end position="335"/>
    </location>
</feature>
<dbReference type="InterPro" id="IPR020843">
    <property type="entry name" value="ER"/>
</dbReference>
<evidence type="ECO:0000256" key="4">
    <source>
        <dbReference type="ARBA" id="ARBA00023002"/>
    </source>
</evidence>
<keyword evidence="2" id="KW-0479">Metal-binding</keyword>
<dbReference type="PANTHER" id="PTHR43401">
    <property type="entry name" value="L-THREONINE 3-DEHYDROGENASE"/>
    <property type="match status" value="1"/>
</dbReference>
<name>A0A099D3S8_9ACTN</name>
<evidence type="ECO:0000256" key="3">
    <source>
        <dbReference type="ARBA" id="ARBA00022833"/>
    </source>
</evidence>
<dbReference type="AlphaFoldDB" id="A0A099D3S8"/>
<dbReference type="Pfam" id="PF08240">
    <property type="entry name" value="ADH_N"/>
    <property type="match status" value="1"/>
</dbReference>
<dbReference type="OrthoDB" id="9797931at2"/>
<evidence type="ECO:0000313" key="7">
    <source>
        <dbReference type="EMBL" id="ASU77768.1"/>
    </source>
</evidence>
<dbReference type="SMART" id="SM00829">
    <property type="entry name" value="PKS_ER"/>
    <property type="match status" value="1"/>
</dbReference>
<dbReference type="SUPFAM" id="SSF50129">
    <property type="entry name" value="GroES-like"/>
    <property type="match status" value="1"/>
</dbReference>